<dbReference type="Proteomes" id="UP000663873">
    <property type="component" value="Unassembled WGS sequence"/>
</dbReference>
<feature type="non-terminal residue" evidence="1">
    <location>
        <position position="1"/>
    </location>
</feature>
<organism evidence="1 2">
    <name type="scientific">Rotaria socialis</name>
    <dbReference type="NCBI Taxonomy" id="392032"/>
    <lineage>
        <taxon>Eukaryota</taxon>
        <taxon>Metazoa</taxon>
        <taxon>Spiralia</taxon>
        <taxon>Gnathifera</taxon>
        <taxon>Rotifera</taxon>
        <taxon>Eurotatoria</taxon>
        <taxon>Bdelloidea</taxon>
        <taxon>Philodinida</taxon>
        <taxon>Philodinidae</taxon>
        <taxon>Rotaria</taxon>
    </lineage>
</organism>
<evidence type="ECO:0000313" key="2">
    <source>
        <dbReference type="Proteomes" id="UP000663873"/>
    </source>
</evidence>
<comment type="caution">
    <text evidence="1">The sequence shown here is derived from an EMBL/GenBank/DDBJ whole genome shotgun (WGS) entry which is preliminary data.</text>
</comment>
<accession>A0A821TL47</accession>
<evidence type="ECO:0000313" key="1">
    <source>
        <dbReference type="EMBL" id="CAF4877211.1"/>
    </source>
</evidence>
<dbReference type="EMBL" id="CAJOBP010069212">
    <property type="protein sequence ID" value="CAF4877211.1"/>
    <property type="molecule type" value="Genomic_DNA"/>
</dbReference>
<reference evidence="1" key="1">
    <citation type="submission" date="2021-02" db="EMBL/GenBank/DDBJ databases">
        <authorList>
            <person name="Nowell W R."/>
        </authorList>
    </citation>
    <scope>NUCLEOTIDE SEQUENCE</scope>
</reference>
<protein>
    <submittedName>
        <fullName evidence="1">Uncharacterized protein</fullName>
    </submittedName>
</protein>
<proteinExistence type="predicted"/>
<keyword evidence="2" id="KW-1185">Reference proteome</keyword>
<name>A0A821TL47_9BILA</name>
<sequence>ANMTPRRGGFVIGATTASNFKPVYD</sequence>
<gene>
    <name evidence="1" type="ORF">UJA718_LOCUS44546</name>
</gene>
<dbReference type="AlphaFoldDB" id="A0A821TL47"/>